<gene>
    <name evidence="1" type="ORF">ACFPN5_15455</name>
</gene>
<evidence type="ECO:0000313" key="1">
    <source>
        <dbReference type="EMBL" id="MFC5461208.1"/>
    </source>
</evidence>
<proteinExistence type="predicted"/>
<reference evidence="2" key="1">
    <citation type="journal article" date="2019" name="Int. J. Syst. Evol. Microbiol.">
        <title>The Global Catalogue of Microorganisms (GCM) 10K type strain sequencing project: providing services to taxonomists for standard genome sequencing and annotation.</title>
        <authorList>
            <consortium name="The Broad Institute Genomics Platform"/>
            <consortium name="The Broad Institute Genome Sequencing Center for Infectious Disease"/>
            <person name="Wu L."/>
            <person name="Ma J."/>
        </authorList>
    </citation>
    <scope>NUCLEOTIDE SEQUENCE [LARGE SCALE GENOMIC DNA]</scope>
    <source>
        <strain evidence="2">KACC 12649</strain>
    </source>
</reference>
<dbReference type="Pfam" id="PF13835">
    <property type="entry name" value="DUF4194"/>
    <property type="match status" value="1"/>
</dbReference>
<dbReference type="InterPro" id="IPR025449">
    <property type="entry name" value="JetB"/>
</dbReference>
<name>A0ABW0L5W7_9BURK</name>
<organism evidence="1 2">
    <name type="scientific">Massilia niabensis</name>
    <dbReference type="NCBI Taxonomy" id="544910"/>
    <lineage>
        <taxon>Bacteria</taxon>
        <taxon>Pseudomonadati</taxon>
        <taxon>Pseudomonadota</taxon>
        <taxon>Betaproteobacteria</taxon>
        <taxon>Burkholderiales</taxon>
        <taxon>Oxalobacteraceae</taxon>
        <taxon>Telluria group</taxon>
        <taxon>Massilia</taxon>
    </lineage>
</organism>
<dbReference type="EMBL" id="JBHSMU010000015">
    <property type="protein sequence ID" value="MFC5461208.1"/>
    <property type="molecule type" value="Genomic_DNA"/>
</dbReference>
<dbReference type="Proteomes" id="UP001596050">
    <property type="component" value="Unassembled WGS sequence"/>
</dbReference>
<protein>
    <submittedName>
        <fullName evidence="1">DUF4194 domain-containing protein</fullName>
    </submittedName>
</protein>
<evidence type="ECO:0000313" key="2">
    <source>
        <dbReference type="Proteomes" id="UP001596050"/>
    </source>
</evidence>
<keyword evidence="2" id="KW-1185">Reference proteome</keyword>
<comment type="caution">
    <text evidence="1">The sequence shown here is derived from an EMBL/GenBank/DDBJ whole genome shotgun (WGS) entry which is preliminary data.</text>
</comment>
<sequence>MNGHWLALTERSGGTYTPEEIEVALYRLVTEQVLYHSDRRSRRDYDIVASYERDLRGALAALGVELHVDRALRYAYALPRHAKTGAISTGQTIFALILRQIYDEALRQGKDVSDSGEVMCDLVELEEKYRLLTKRPFPASKSELRDYVRAARRWGIARVSDGTGNDLPESALQGQDFVILIRPAITVVLGEAALSRIAGWAATGAEDHTEVGTAIEEDSMESEEQ</sequence>
<accession>A0ABW0L5W7</accession>
<dbReference type="RefSeq" id="WP_379784648.1">
    <property type="nucleotide sequence ID" value="NZ_JBHSMU010000015.1"/>
</dbReference>